<feature type="region of interest" description="Disordered" evidence="2">
    <location>
        <begin position="47"/>
        <end position="69"/>
    </location>
</feature>
<evidence type="ECO:0000313" key="4">
    <source>
        <dbReference type="Proteomes" id="UP001157006"/>
    </source>
</evidence>
<evidence type="ECO:0000313" key="3">
    <source>
        <dbReference type="EMBL" id="CAI8598152.1"/>
    </source>
</evidence>
<keyword evidence="1" id="KW-0175">Coiled coil</keyword>
<name>A0AAV0ZMY1_VICFA</name>
<protein>
    <submittedName>
        <fullName evidence="3">Uncharacterized protein</fullName>
    </submittedName>
</protein>
<proteinExistence type="predicted"/>
<dbReference type="EMBL" id="OX451737">
    <property type="protein sequence ID" value="CAI8598152.1"/>
    <property type="molecule type" value="Genomic_DNA"/>
</dbReference>
<organism evidence="3 4">
    <name type="scientific">Vicia faba</name>
    <name type="common">Broad bean</name>
    <name type="synonym">Faba vulgaris</name>
    <dbReference type="NCBI Taxonomy" id="3906"/>
    <lineage>
        <taxon>Eukaryota</taxon>
        <taxon>Viridiplantae</taxon>
        <taxon>Streptophyta</taxon>
        <taxon>Embryophyta</taxon>
        <taxon>Tracheophyta</taxon>
        <taxon>Spermatophyta</taxon>
        <taxon>Magnoliopsida</taxon>
        <taxon>eudicotyledons</taxon>
        <taxon>Gunneridae</taxon>
        <taxon>Pentapetalae</taxon>
        <taxon>rosids</taxon>
        <taxon>fabids</taxon>
        <taxon>Fabales</taxon>
        <taxon>Fabaceae</taxon>
        <taxon>Papilionoideae</taxon>
        <taxon>50 kb inversion clade</taxon>
        <taxon>NPAAA clade</taxon>
        <taxon>Hologalegina</taxon>
        <taxon>IRL clade</taxon>
        <taxon>Fabeae</taxon>
        <taxon>Vicia</taxon>
    </lineage>
</organism>
<gene>
    <name evidence="3" type="ORF">VFH_II114560</name>
</gene>
<evidence type="ECO:0000256" key="2">
    <source>
        <dbReference type="SAM" id="MobiDB-lite"/>
    </source>
</evidence>
<evidence type="ECO:0000256" key="1">
    <source>
        <dbReference type="SAM" id="Coils"/>
    </source>
</evidence>
<feature type="coiled-coil region" evidence="1">
    <location>
        <begin position="139"/>
        <end position="208"/>
    </location>
</feature>
<sequence>MQEEVEVPVPTGTIFTKKPDPPILTGEQKEELKRSNPLKYIKLMLAQRDSSSSKNQSEDSSQMKDNAPLTSLDQLLQQVNKTILEADIFTILKEDTAAYFSMKKLLSQIDLSICPPEVSETIYDLQILLNEVSSEYIRVNDAEAKIRTKQEALSKAYDQTSRLSEEAEELERAKIQAKDKHDVLARSILFWESQIEELKKKIEGARNEQAALKPVDDKELENLVTQSLQQMEVAEGISEEIKGLESVRNATQCKINLCKSKFAKLKRNAPF</sequence>
<keyword evidence="4" id="KW-1185">Reference proteome</keyword>
<reference evidence="3 4" key="1">
    <citation type="submission" date="2023-01" db="EMBL/GenBank/DDBJ databases">
        <authorList>
            <person name="Kreplak J."/>
        </authorList>
    </citation>
    <scope>NUCLEOTIDE SEQUENCE [LARGE SCALE GENOMIC DNA]</scope>
</reference>
<dbReference type="AlphaFoldDB" id="A0AAV0ZMY1"/>
<feature type="compositionally biased region" description="Low complexity" evidence="2">
    <location>
        <begin position="50"/>
        <end position="60"/>
    </location>
</feature>
<accession>A0AAV0ZMY1</accession>
<dbReference type="Proteomes" id="UP001157006">
    <property type="component" value="Chromosome 2"/>
</dbReference>
<feature type="region of interest" description="Disordered" evidence="2">
    <location>
        <begin position="1"/>
        <end position="32"/>
    </location>
</feature>